<dbReference type="SUPFAM" id="SSF51182">
    <property type="entry name" value="RmlC-like cupins"/>
    <property type="match status" value="1"/>
</dbReference>
<dbReference type="Proteomes" id="UP000201613">
    <property type="component" value="Unassembled WGS sequence"/>
</dbReference>
<accession>A0A238LKY2</accession>
<evidence type="ECO:0000313" key="1">
    <source>
        <dbReference type="EMBL" id="SMY10349.1"/>
    </source>
</evidence>
<organism evidence="1 2">
    <name type="scientific">Flavimaricola marinus</name>
    <dbReference type="NCBI Taxonomy" id="1819565"/>
    <lineage>
        <taxon>Bacteria</taxon>
        <taxon>Pseudomonadati</taxon>
        <taxon>Pseudomonadota</taxon>
        <taxon>Alphaproteobacteria</taxon>
        <taxon>Rhodobacterales</taxon>
        <taxon>Paracoccaceae</taxon>
        <taxon>Flavimaricola</taxon>
    </lineage>
</organism>
<keyword evidence="2" id="KW-1185">Reference proteome</keyword>
<reference evidence="1 2" key="1">
    <citation type="submission" date="2017-05" db="EMBL/GenBank/DDBJ databases">
        <authorList>
            <person name="Song R."/>
            <person name="Chenine A.L."/>
            <person name="Ruprecht R.M."/>
        </authorList>
    </citation>
    <scope>NUCLEOTIDE SEQUENCE [LARGE SCALE GENOMIC DNA]</scope>
    <source>
        <strain evidence="1 2">CECT 8899</strain>
    </source>
</reference>
<sequence>MPPITQDIADKRHIKREDYVSCTVAFIDCKKPGSDTKENYSIIGPGVTSSDDQIINLPEAHGFNIGAAAMPHGITNNLHIHFTAEVFIVQAGEWTFRWGSNGENEINGKKGDIVSVPTWIFRGFTNAGPDDGWLFTILGGDNTGGVIFHPEIIREAADYGLYISSDNRLIDTSRGDEVPPESGRIPPMPDEDVAALRDVSRSEMMSRIVASDARDFRPAFIDQVLPTGGAQIAPVIGLGMTQNRDHAAPISNAHEFSAEWLRIEPGQSVGPFMVDEKMVLMMHEGQLQLDYIDGGNASVQVNAWDTYSVPAGAMRTLKATGDTATEVLVVLNGDHRKRPVFATEVIAAAKEAGLGLDASGFVAKASLLPSYGRAS</sequence>
<protein>
    <submittedName>
        <fullName evidence="1">Cupin domain protein</fullName>
    </submittedName>
</protein>
<gene>
    <name evidence="1" type="ORF">LOM8899_04524</name>
</gene>
<dbReference type="InterPro" id="IPR011051">
    <property type="entry name" value="RmlC_Cupin_sf"/>
</dbReference>
<dbReference type="AlphaFoldDB" id="A0A238LKY2"/>
<dbReference type="InterPro" id="IPR014710">
    <property type="entry name" value="RmlC-like_jellyroll"/>
</dbReference>
<dbReference type="EMBL" id="FXZK01000028">
    <property type="protein sequence ID" value="SMY10349.1"/>
    <property type="molecule type" value="Genomic_DNA"/>
</dbReference>
<proteinExistence type="predicted"/>
<dbReference type="Gene3D" id="2.60.120.10">
    <property type="entry name" value="Jelly Rolls"/>
    <property type="match status" value="2"/>
</dbReference>
<evidence type="ECO:0000313" key="2">
    <source>
        <dbReference type="Proteomes" id="UP000201613"/>
    </source>
</evidence>
<name>A0A238LKY2_9RHOB</name>